<feature type="binding site" evidence="5">
    <location>
        <position position="276"/>
    </location>
    <ligand>
        <name>substrate</name>
    </ligand>
</feature>
<dbReference type="InterPro" id="IPR022644">
    <property type="entry name" value="De-COase2_N"/>
</dbReference>
<dbReference type="Gene3D" id="2.40.37.10">
    <property type="entry name" value="Lyase, Ornithine Decarboxylase, Chain A, domain 1"/>
    <property type="match status" value="1"/>
</dbReference>
<feature type="binding site" evidence="5">
    <location>
        <position position="372"/>
    </location>
    <ligand>
        <name>pyridoxal 5'-phosphate</name>
        <dbReference type="ChEBI" id="CHEBI:597326"/>
    </ligand>
</feature>
<comment type="pathway">
    <text evidence="5 8">Amino-acid biosynthesis; L-lysine biosynthesis via DAP pathway; L-lysine from DL-2,6-diaminopimelate: step 1/1.</text>
</comment>
<evidence type="ECO:0000259" key="10">
    <source>
        <dbReference type="Pfam" id="PF02784"/>
    </source>
</evidence>
<proteinExistence type="inferred from homology"/>
<dbReference type="PROSITE" id="PS00879">
    <property type="entry name" value="ODR_DC_2_2"/>
    <property type="match status" value="1"/>
</dbReference>
<comment type="cofactor">
    <cofactor evidence="1 5 7 8">
        <name>pyridoxal 5'-phosphate</name>
        <dbReference type="ChEBI" id="CHEBI:597326"/>
    </cofactor>
</comment>
<feature type="domain" description="Orn/DAP/Arg decarboxylase 2 N-terminal" evidence="10">
    <location>
        <begin position="38"/>
        <end position="278"/>
    </location>
</feature>
<keyword evidence="3 5" id="KW-0663">Pyridoxal phosphate</keyword>
<dbReference type="SUPFAM" id="SSF51419">
    <property type="entry name" value="PLP-binding barrel"/>
    <property type="match status" value="1"/>
</dbReference>
<dbReference type="InterPro" id="IPR022657">
    <property type="entry name" value="De-COase2_CS"/>
</dbReference>
<dbReference type="AlphaFoldDB" id="A0A3G3IJ48"/>
<dbReference type="PRINTS" id="PR01179">
    <property type="entry name" value="ODADCRBXLASE"/>
</dbReference>
<evidence type="ECO:0000256" key="8">
    <source>
        <dbReference type="RuleBase" id="RU003738"/>
    </source>
</evidence>
<dbReference type="PRINTS" id="PR01181">
    <property type="entry name" value="DAPDCRBXLASE"/>
</dbReference>
<keyword evidence="2 5" id="KW-0210">Decarboxylase</keyword>
<dbReference type="FunFam" id="3.20.20.10:FF:000003">
    <property type="entry name" value="Diaminopimelate decarboxylase"/>
    <property type="match status" value="1"/>
</dbReference>
<dbReference type="NCBIfam" id="TIGR01048">
    <property type="entry name" value="lysA"/>
    <property type="match status" value="1"/>
</dbReference>
<feature type="binding site" evidence="5">
    <location>
        <begin position="273"/>
        <end position="276"/>
    </location>
    <ligand>
        <name>pyridoxal 5'-phosphate</name>
        <dbReference type="ChEBI" id="CHEBI:597326"/>
    </ligand>
</feature>
<dbReference type="OMA" id="AYCRSMA"/>
<dbReference type="GO" id="GO:0009089">
    <property type="term" value="P:lysine biosynthetic process via diaminopimelate"/>
    <property type="evidence" value="ECO:0007669"/>
    <property type="project" value="UniProtKB-UniRule"/>
</dbReference>
<dbReference type="Pfam" id="PF00278">
    <property type="entry name" value="Orn_DAP_Arg_deC"/>
    <property type="match status" value="1"/>
</dbReference>
<evidence type="ECO:0000256" key="2">
    <source>
        <dbReference type="ARBA" id="ARBA00022793"/>
    </source>
</evidence>
<dbReference type="HAMAP" id="MF_02120">
    <property type="entry name" value="LysA"/>
    <property type="match status" value="1"/>
</dbReference>
<feature type="binding site" evidence="5">
    <location>
        <position position="344"/>
    </location>
    <ligand>
        <name>substrate</name>
    </ligand>
</feature>
<comment type="subunit">
    <text evidence="5">Homodimer.</text>
</comment>
<dbReference type="InterPro" id="IPR029066">
    <property type="entry name" value="PLP-binding_barrel"/>
</dbReference>
<feature type="domain" description="Orn/DAP/Arg decarboxylase 2 C-terminal" evidence="9">
    <location>
        <begin position="32"/>
        <end position="370"/>
    </location>
</feature>
<dbReference type="EMBL" id="CP017686">
    <property type="protein sequence ID" value="AYQ55594.1"/>
    <property type="molecule type" value="Genomic_DNA"/>
</dbReference>
<keyword evidence="4 5" id="KW-0456">Lyase</keyword>
<dbReference type="InterPro" id="IPR022653">
    <property type="entry name" value="De-COase2_pyr-phos_BS"/>
</dbReference>
<feature type="binding site" evidence="5">
    <location>
        <position position="316"/>
    </location>
    <ligand>
        <name>substrate</name>
    </ligand>
</feature>
<dbReference type="UniPathway" id="UPA00034">
    <property type="reaction ID" value="UER00027"/>
</dbReference>
<dbReference type="InterPro" id="IPR000183">
    <property type="entry name" value="Orn/DAP/Arg_de-COase"/>
</dbReference>
<dbReference type="Pfam" id="PF02784">
    <property type="entry name" value="Orn_Arg_deC_N"/>
    <property type="match status" value="1"/>
</dbReference>
<feature type="binding site" evidence="5">
    <location>
        <position position="372"/>
    </location>
    <ligand>
        <name>substrate</name>
    </ligand>
</feature>
<keyword evidence="5" id="KW-0028">Amino-acid biosynthesis</keyword>
<comment type="function">
    <text evidence="5">Specifically catalyzes the decarboxylation of meso-diaminopimelate (meso-DAP) to L-lysine.</text>
</comment>
<sequence>MTMRDFDSKDGKMIFAGMNVEDIAKEFGTPCYVVDEQRVRENYRNVYNAFSRYMETEVHYACKANTNLAVLRILQQEGAGIDAVSIGEVRTCLKAGFAPEKIMYTGVFVSEEELKEVAETGVLINLDSVSEMEKLARIKPGAPVSFRITPGVGSGHGDKVITGNKGAKFGIPKEHVVETYLRAQDLGLNPIGIHAHIGSGGQHVEPFIEEAEVLSELINQIGEAGIQLQFVDIGGGIGVPYRPNEDEMDLNEMASEVCDVFEQNTDVRKIILEPGRYIICDAVVLLTTCTDVKDADTKKYVGVDAGFNTLIRPAMYDSYHYIQDGSKFGKACTSRYDIAGPICETGDYLGHDRVLPDVEEGDVMVVYNAGAYGFSMSSNYNSRPLCAEVLVNEGKAELIREREQVDEQWRHQIVPKRLQ</sequence>
<dbReference type="InterPro" id="IPR022643">
    <property type="entry name" value="De-COase2_C"/>
</dbReference>
<organism evidence="11 12">
    <name type="scientific">Methanomethylophilus alvi</name>
    <dbReference type="NCBI Taxonomy" id="1291540"/>
    <lineage>
        <taxon>Archaea</taxon>
        <taxon>Methanobacteriati</taxon>
        <taxon>Thermoplasmatota</taxon>
        <taxon>Thermoplasmata</taxon>
        <taxon>Methanomassiliicoccales</taxon>
        <taxon>Methanomethylophilaceae</taxon>
        <taxon>Methanomethylophilus</taxon>
    </lineage>
</organism>
<evidence type="ECO:0000256" key="5">
    <source>
        <dbReference type="HAMAP-Rule" id="MF_02120"/>
    </source>
</evidence>
<evidence type="ECO:0000256" key="7">
    <source>
        <dbReference type="PIRSR" id="PIRSR600183-50"/>
    </source>
</evidence>
<dbReference type="PANTHER" id="PTHR43727">
    <property type="entry name" value="DIAMINOPIMELATE DECARBOXYLASE"/>
    <property type="match status" value="1"/>
</dbReference>
<dbReference type="Gene3D" id="3.20.20.10">
    <property type="entry name" value="Alanine racemase"/>
    <property type="match status" value="1"/>
</dbReference>
<dbReference type="CDD" id="cd06828">
    <property type="entry name" value="PLPDE_III_DapDC"/>
    <property type="match status" value="1"/>
</dbReference>
<accession>A0A3G3IJ48</accession>
<feature type="active site" description="Proton donor" evidence="7">
    <location>
        <position position="343"/>
    </location>
</feature>
<feature type="binding site" evidence="5">
    <location>
        <position position="236"/>
    </location>
    <ligand>
        <name>pyridoxal 5'-phosphate</name>
        <dbReference type="ChEBI" id="CHEBI:597326"/>
    </ligand>
</feature>
<comment type="similarity">
    <text evidence="5">Belongs to the Orn/Lys/Arg decarboxylase class-II family. LysA subfamily.</text>
</comment>
<comment type="catalytic activity">
    <reaction evidence="5 8">
        <text>meso-2,6-diaminopimelate + H(+) = L-lysine + CO2</text>
        <dbReference type="Rhea" id="RHEA:15101"/>
        <dbReference type="ChEBI" id="CHEBI:15378"/>
        <dbReference type="ChEBI" id="CHEBI:16526"/>
        <dbReference type="ChEBI" id="CHEBI:32551"/>
        <dbReference type="ChEBI" id="CHEBI:57791"/>
        <dbReference type="EC" id="4.1.1.20"/>
    </reaction>
</comment>
<dbReference type="SUPFAM" id="SSF50621">
    <property type="entry name" value="Alanine racemase C-terminal domain-like"/>
    <property type="match status" value="1"/>
</dbReference>
<evidence type="ECO:0000256" key="3">
    <source>
        <dbReference type="ARBA" id="ARBA00022898"/>
    </source>
</evidence>
<reference evidence="11 12" key="1">
    <citation type="submission" date="2016-10" db="EMBL/GenBank/DDBJ databases">
        <title>Complete genome of the TMA-utilizing, human hosted archaeon Methanomethylophilus alvus Gen. nov, sp. nov., strain Mx-05, derived from a pure culture.</title>
        <authorList>
            <person name="Brugere J.-F."/>
            <person name="Ben Hania W."/>
            <person name="Chaudhary P.P."/>
            <person name="Gaci N."/>
            <person name="Borrel G."/>
            <person name="Cao Van Tuat L."/>
            <person name="Fardeau M.-L."/>
            <person name="Harris H.M.B."/>
            <person name="O'Toole P.W."/>
            <person name="Ollivier B."/>
        </authorList>
    </citation>
    <scope>NUCLEOTIDE SEQUENCE [LARGE SCALE GENOMIC DNA]</scope>
    <source>
        <strain evidence="11 12">Mx-05</strain>
    </source>
</reference>
<dbReference type="GeneID" id="41322256"/>
<feature type="modified residue" description="N6-(pyridoxal phosphate)lysine" evidence="5 7">
    <location>
        <position position="63"/>
    </location>
</feature>
<keyword evidence="5 8" id="KW-0457">Lysine biosynthesis</keyword>
<gene>
    <name evidence="5" type="primary">lysA</name>
    <name evidence="11" type="ORF">BKD89_07290</name>
</gene>
<feature type="binding site" evidence="5">
    <location>
        <position position="312"/>
    </location>
    <ligand>
        <name>substrate</name>
    </ligand>
</feature>
<dbReference type="PROSITE" id="PS00878">
    <property type="entry name" value="ODR_DC_2_1"/>
    <property type="match status" value="1"/>
</dbReference>
<dbReference type="EC" id="4.1.1.20" evidence="5 6"/>
<evidence type="ECO:0000259" key="9">
    <source>
        <dbReference type="Pfam" id="PF00278"/>
    </source>
</evidence>
<evidence type="ECO:0000313" key="12">
    <source>
        <dbReference type="Proteomes" id="UP000273278"/>
    </source>
</evidence>
<dbReference type="PANTHER" id="PTHR43727:SF2">
    <property type="entry name" value="GROUP IV DECARBOXYLASE"/>
    <property type="match status" value="1"/>
</dbReference>
<protein>
    <recommendedName>
        <fullName evidence="5 6">Diaminopimelate decarboxylase</fullName>
        <shortName evidence="5">DAP decarboxylase</shortName>
        <shortName evidence="5">DAPDC</shortName>
        <ecNumber evidence="5 6">4.1.1.20</ecNumber>
    </recommendedName>
</protein>
<dbReference type="GO" id="GO:0008836">
    <property type="term" value="F:diaminopimelate decarboxylase activity"/>
    <property type="evidence" value="ECO:0007669"/>
    <property type="project" value="UniProtKB-UniRule"/>
</dbReference>
<evidence type="ECO:0000256" key="4">
    <source>
        <dbReference type="ARBA" id="ARBA00023239"/>
    </source>
</evidence>
<dbReference type="RefSeq" id="WP_015505373.1">
    <property type="nucleotide sequence ID" value="NZ_CAYARL010000009.1"/>
</dbReference>
<name>A0A3G3IJ48_9ARCH</name>
<evidence type="ECO:0000313" key="11">
    <source>
        <dbReference type="EMBL" id="AYQ55594.1"/>
    </source>
</evidence>
<dbReference type="InterPro" id="IPR002986">
    <property type="entry name" value="DAP_deCOOHase_LysA"/>
</dbReference>
<dbReference type="GO" id="GO:0030170">
    <property type="term" value="F:pyridoxal phosphate binding"/>
    <property type="evidence" value="ECO:0007669"/>
    <property type="project" value="UniProtKB-UniRule"/>
</dbReference>
<evidence type="ECO:0000256" key="1">
    <source>
        <dbReference type="ARBA" id="ARBA00001933"/>
    </source>
</evidence>
<dbReference type="InterPro" id="IPR009006">
    <property type="entry name" value="Ala_racemase/Decarboxylase_C"/>
</dbReference>
<evidence type="ECO:0000256" key="6">
    <source>
        <dbReference type="NCBIfam" id="TIGR01048"/>
    </source>
</evidence>
<dbReference type="Proteomes" id="UP000273278">
    <property type="component" value="Chromosome"/>
</dbReference>